<dbReference type="AlphaFoldDB" id="A0A139YBS6"/>
<evidence type="ECO:0000256" key="2">
    <source>
        <dbReference type="ARBA" id="ARBA00022448"/>
    </source>
</evidence>
<reference evidence="10" key="1">
    <citation type="journal article" date="2007" name="Science">
        <title>The Fusarium graminearum genome reveals a link between localized polymorphism and pathogen specialization.</title>
        <authorList>
            <person name="Cuomo C.A."/>
            <person name="Gueldener U."/>
            <person name="Xu J.-R."/>
            <person name="Trail F."/>
            <person name="Turgeon B.G."/>
            <person name="Di Pietro A."/>
            <person name="Walton J.D."/>
            <person name="Ma L.-J."/>
            <person name="Baker S.E."/>
            <person name="Rep M."/>
            <person name="Adam G."/>
            <person name="Antoniw J."/>
            <person name="Baldwin T."/>
            <person name="Calvo S.E."/>
            <person name="Chang Y.-L."/>
            <person name="DeCaprio D."/>
            <person name="Gale L.R."/>
            <person name="Gnerre S."/>
            <person name="Goswami R.S."/>
            <person name="Hammond-Kosack K."/>
            <person name="Harris L.J."/>
            <person name="Hilburn K."/>
            <person name="Kennell J.C."/>
            <person name="Kroken S."/>
            <person name="Magnuson J.K."/>
            <person name="Mannhaupt G."/>
            <person name="Mauceli E.W."/>
            <person name="Mewes H.-W."/>
            <person name="Mitterbauer R."/>
            <person name="Muehlbauer G."/>
            <person name="Muensterkoetter M."/>
            <person name="Nelson D."/>
            <person name="O'Donnell K."/>
            <person name="Ouellet T."/>
            <person name="Qi W."/>
            <person name="Quesneville H."/>
            <person name="Roncero M.I.G."/>
            <person name="Seong K.-Y."/>
            <person name="Tetko I.V."/>
            <person name="Urban M."/>
            <person name="Waalwijk C."/>
            <person name="Ward T.J."/>
            <person name="Yao J."/>
            <person name="Birren B.W."/>
            <person name="Kistler H.C."/>
        </authorList>
    </citation>
    <scope>NUCLEOTIDE SEQUENCE [LARGE SCALE GENOMIC DNA]</scope>
    <source>
        <strain evidence="10">M3125 / FGSC 7600</strain>
    </source>
</reference>
<dbReference type="OrthoDB" id="3437016at2759"/>
<dbReference type="RefSeq" id="XP_018762475.1">
    <property type="nucleotide sequence ID" value="XM_018906931.1"/>
</dbReference>
<gene>
    <name evidence="9" type="ORF">FVEG_17703</name>
</gene>
<dbReference type="KEGG" id="fvr:FVEG_17703"/>
<evidence type="ECO:0000256" key="3">
    <source>
        <dbReference type="ARBA" id="ARBA00022692"/>
    </source>
</evidence>
<dbReference type="GO" id="GO:0000329">
    <property type="term" value="C:fungal-type vacuole membrane"/>
    <property type="evidence" value="ECO:0007669"/>
    <property type="project" value="TreeGrafter"/>
</dbReference>
<dbReference type="STRING" id="334819.A0A139YBS6"/>
<proteinExistence type="predicted"/>
<dbReference type="GO" id="GO:0012505">
    <property type="term" value="C:endomembrane system"/>
    <property type="evidence" value="ECO:0007669"/>
    <property type="project" value="UniProtKB-SubCell"/>
</dbReference>
<feature type="transmembrane region" description="Helical" evidence="7">
    <location>
        <begin position="103"/>
        <end position="123"/>
    </location>
</feature>
<dbReference type="EMBL" id="DS486010">
    <property type="protein sequence ID" value="KYG13791.1"/>
    <property type="molecule type" value="Genomic_DNA"/>
</dbReference>
<evidence type="ECO:0000313" key="9">
    <source>
        <dbReference type="EMBL" id="KYG13791.1"/>
    </source>
</evidence>
<feature type="transmembrane region" description="Helical" evidence="7">
    <location>
        <begin position="217"/>
        <end position="237"/>
    </location>
</feature>
<dbReference type="Pfam" id="PF07690">
    <property type="entry name" value="MFS_1"/>
    <property type="match status" value="1"/>
</dbReference>
<dbReference type="VEuPathDB" id="FungiDB:FVEG_17703"/>
<comment type="subcellular location">
    <subcellularLocation>
        <location evidence="1">Endomembrane system</location>
        <topology evidence="1">Multi-pass membrane protein</topology>
    </subcellularLocation>
</comment>
<evidence type="ECO:0000256" key="6">
    <source>
        <dbReference type="ARBA" id="ARBA00023180"/>
    </source>
</evidence>
<keyword evidence="5 7" id="KW-0472">Membrane</keyword>
<feature type="transmembrane region" description="Helical" evidence="7">
    <location>
        <begin position="74"/>
        <end position="97"/>
    </location>
</feature>
<dbReference type="PANTHER" id="PTHR23501:SF191">
    <property type="entry name" value="VACUOLAR BASIC AMINO ACID TRANSPORTER 4"/>
    <property type="match status" value="1"/>
</dbReference>
<dbReference type="SUPFAM" id="SSF103473">
    <property type="entry name" value="MFS general substrate transporter"/>
    <property type="match status" value="1"/>
</dbReference>
<evidence type="ECO:0000256" key="7">
    <source>
        <dbReference type="SAM" id="Phobius"/>
    </source>
</evidence>
<dbReference type="GeneID" id="30074579"/>
<dbReference type="PANTHER" id="PTHR23501">
    <property type="entry name" value="MAJOR FACILITATOR SUPERFAMILY"/>
    <property type="match status" value="1"/>
</dbReference>
<organism evidence="9 10">
    <name type="scientific">Gibberella moniliformis (strain M3125 / FGSC 7600)</name>
    <name type="common">Maize ear and stalk rot fungus</name>
    <name type="synonym">Fusarium verticillioides</name>
    <dbReference type="NCBI Taxonomy" id="334819"/>
    <lineage>
        <taxon>Eukaryota</taxon>
        <taxon>Fungi</taxon>
        <taxon>Dikarya</taxon>
        <taxon>Ascomycota</taxon>
        <taxon>Pezizomycotina</taxon>
        <taxon>Sordariomycetes</taxon>
        <taxon>Hypocreomycetidae</taxon>
        <taxon>Hypocreales</taxon>
        <taxon>Nectriaceae</taxon>
        <taxon>Fusarium</taxon>
        <taxon>Fusarium fujikuroi species complex</taxon>
    </lineage>
</organism>
<feature type="transmembrane region" description="Helical" evidence="7">
    <location>
        <begin position="43"/>
        <end position="62"/>
    </location>
</feature>
<feature type="transmembrane region" description="Helical" evidence="7">
    <location>
        <begin position="135"/>
        <end position="157"/>
    </location>
</feature>
<dbReference type="InterPro" id="IPR036259">
    <property type="entry name" value="MFS_trans_sf"/>
</dbReference>
<keyword evidence="2" id="KW-0813">Transport</keyword>
<evidence type="ECO:0000313" key="10">
    <source>
        <dbReference type="Proteomes" id="UP000009096"/>
    </source>
</evidence>
<keyword evidence="3 7" id="KW-0812">Transmembrane</keyword>
<keyword evidence="6" id="KW-0325">Glycoprotein</keyword>
<dbReference type="PROSITE" id="PS50850">
    <property type="entry name" value="MFS"/>
    <property type="match status" value="1"/>
</dbReference>
<keyword evidence="4 7" id="KW-1133">Transmembrane helix</keyword>
<reference evidence="9 10" key="2">
    <citation type="journal article" date="2010" name="Nature">
        <title>Comparative genomics reveals mobile pathogenicity chromosomes in Fusarium.</title>
        <authorList>
            <person name="Ma L.J."/>
            <person name="van der Does H.C."/>
            <person name="Borkovich K.A."/>
            <person name="Coleman J.J."/>
            <person name="Daboussi M.J."/>
            <person name="Di Pietro A."/>
            <person name="Dufresne M."/>
            <person name="Freitag M."/>
            <person name="Grabherr M."/>
            <person name="Henrissat B."/>
            <person name="Houterman P.M."/>
            <person name="Kang S."/>
            <person name="Shim W.B."/>
            <person name="Woloshuk C."/>
            <person name="Xie X."/>
            <person name="Xu J.R."/>
            <person name="Antoniw J."/>
            <person name="Baker S.E."/>
            <person name="Bluhm B.H."/>
            <person name="Breakspear A."/>
            <person name="Brown D.W."/>
            <person name="Butchko R.A."/>
            <person name="Chapman S."/>
            <person name="Coulson R."/>
            <person name="Coutinho P.M."/>
            <person name="Danchin E.G."/>
            <person name="Diener A."/>
            <person name="Gale L.R."/>
            <person name="Gardiner D.M."/>
            <person name="Goff S."/>
            <person name="Hammond-Kosack K.E."/>
            <person name="Hilburn K."/>
            <person name="Hua-Van A."/>
            <person name="Jonkers W."/>
            <person name="Kazan K."/>
            <person name="Kodira C.D."/>
            <person name="Koehrsen M."/>
            <person name="Kumar L."/>
            <person name="Lee Y.H."/>
            <person name="Li L."/>
            <person name="Manners J.M."/>
            <person name="Miranda-Saavedra D."/>
            <person name="Mukherjee M."/>
            <person name="Park G."/>
            <person name="Park J."/>
            <person name="Park S.Y."/>
            <person name="Proctor R.H."/>
            <person name="Regev A."/>
            <person name="Ruiz-Roldan M.C."/>
            <person name="Sain D."/>
            <person name="Sakthikumar S."/>
            <person name="Sykes S."/>
            <person name="Schwartz D.C."/>
            <person name="Turgeon B.G."/>
            <person name="Wapinski I."/>
            <person name="Yoder O."/>
            <person name="Young S."/>
            <person name="Zeng Q."/>
            <person name="Zhou S."/>
            <person name="Galagan J."/>
            <person name="Cuomo C.A."/>
            <person name="Kistler H.C."/>
            <person name="Rep M."/>
        </authorList>
    </citation>
    <scope>NUCLEOTIDE SEQUENCE [LARGE SCALE GENOMIC DNA]</scope>
    <source>
        <strain evidence="10">M3125 / FGSC 7600</strain>
    </source>
</reference>
<feature type="domain" description="Major facilitator superfamily (MFS) profile" evidence="8">
    <location>
        <begin position="1"/>
        <end position="253"/>
    </location>
</feature>
<accession>A0A139YBS6</accession>
<keyword evidence="10" id="KW-1185">Reference proteome</keyword>
<evidence type="ECO:0000259" key="8">
    <source>
        <dbReference type="PROSITE" id="PS50850"/>
    </source>
</evidence>
<evidence type="ECO:0000256" key="4">
    <source>
        <dbReference type="ARBA" id="ARBA00022989"/>
    </source>
</evidence>
<sequence>MPINETPLLVNGVRYPMLLGTLFLASLIGALGTITVEMESSSVISWLGASYLIATALIQPLCGQLSDIYTRRSCFLVGSLAFLLGNVACTIAQSLVVLVAGRALSGVGGGILTIMPTIILTDITPQRERGLWQGINNIVFGLGHGMGGTFGGLMAHYWSWRTAFLSLTFPTVVLAIGTTVIPEPAKSSHADGELPFSNNERLPLLPRDGGDREHVDIVGAMLLCIGLGLLLVSINQLNLDDTVPGLMRSPLHY</sequence>
<dbReference type="InterPro" id="IPR011701">
    <property type="entry name" value="MFS"/>
</dbReference>
<dbReference type="GO" id="GO:0005886">
    <property type="term" value="C:plasma membrane"/>
    <property type="evidence" value="ECO:0007669"/>
    <property type="project" value="TreeGrafter"/>
</dbReference>
<dbReference type="InterPro" id="IPR020846">
    <property type="entry name" value="MFS_dom"/>
</dbReference>
<evidence type="ECO:0000256" key="1">
    <source>
        <dbReference type="ARBA" id="ARBA00004127"/>
    </source>
</evidence>
<feature type="transmembrane region" description="Helical" evidence="7">
    <location>
        <begin position="12"/>
        <end position="31"/>
    </location>
</feature>
<protein>
    <recommendedName>
        <fullName evidence="8">Major facilitator superfamily (MFS) profile domain-containing protein</fullName>
    </recommendedName>
</protein>
<dbReference type="GO" id="GO:0015174">
    <property type="term" value="F:basic amino acid transmembrane transporter activity"/>
    <property type="evidence" value="ECO:0007669"/>
    <property type="project" value="TreeGrafter"/>
</dbReference>
<evidence type="ECO:0000256" key="5">
    <source>
        <dbReference type="ARBA" id="ARBA00023136"/>
    </source>
</evidence>
<dbReference type="Proteomes" id="UP000009096">
    <property type="component" value="Unassembled WGS sequence"/>
</dbReference>
<dbReference type="Gene3D" id="1.20.1250.20">
    <property type="entry name" value="MFS general substrate transporter like domains"/>
    <property type="match status" value="1"/>
</dbReference>
<name>A0A139YBS6_GIBM7</name>